<dbReference type="SUPFAM" id="SSF69318">
    <property type="entry name" value="Integrin alpha N-terminal domain"/>
    <property type="match status" value="1"/>
</dbReference>
<evidence type="ECO:0000259" key="7">
    <source>
        <dbReference type="Pfam" id="PF23727"/>
    </source>
</evidence>
<comment type="subcellular location">
    <subcellularLocation>
        <location evidence="1">Membrane</location>
        <topology evidence="1">Single-pass membrane protein</topology>
    </subcellularLocation>
</comment>
<dbReference type="InterPro" id="IPR055409">
    <property type="entry name" value="Beta-prop_FAM234A_B"/>
</dbReference>
<keyword evidence="3 6" id="KW-1133">Transmembrane helix</keyword>
<evidence type="ECO:0000313" key="9">
    <source>
        <dbReference type="Proteomes" id="UP000479190"/>
    </source>
</evidence>
<evidence type="ECO:0000256" key="3">
    <source>
        <dbReference type="ARBA" id="ARBA00022989"/>
    </source>
</evidence>
<feature type="domain" description="FAM234A/B beta-propeller" evidence="7">
    <location>
        <begin position="197"/>
        <end position="425"/>
    </location>
</feature>
<evidence type="ECO:0000313" key="8">
    <source>
        <dbReference type="EMBL" id="CAB0033405.1"/>
    </source>
</evidence>
<feature type="region of interest" description="Disordered" evidence="5">
    <location>
        <begin position="737"/>
        <end position="762"/>
    </location>
</feature>
<dbReference type="Proteomes" id="UP000479190">
    <property type="component" value="Unassembled WGS sequence"/>
</dbReference>
<evidence type="ECO:0000256" key="6">
    <source>
        <dbReference type="SAM" id="Phobius"/>
    </source>
</evidence>
<feature type="region of interest" description="Disordered" evidence="5">
    <location>
        <begin position="778"/>
        <end position="810"/>
    </location>
</feature>
<evidence type="ECO:0000256" key="4">
    <source>
        <dbReference type="ARBA" id="ARBA00023136"/>
    </source>
</evidence>
<dbReference type="InterPro" id="IPR028994">
    <property type="entry name" value="Integrin_alpha_N"/>
</dbReference>
<feature type="compositionally biased region" description="Polar residues" evidence="5">
    <location>
        <begin position="91"/>
        <end position="109"/>
    </location>
</feature>
<feature type="compositionally biased region" description="Basic and acidic residues" evidence="5">
    <location>
        <begin position="778"/>
        <end position="787"/>
    </location>
</feature>
<keyword evidence="2 6" id="KW-0812">Transmembrane</keyword>
<dbReference type="PANTHER" id="PTHR21419">
    <property type="match status" value="1"/>
</dbReference>
<dbReference type="PANTHER" id="PTHR21419:SF30">
    <property type="entry name" value="IG-LIKE DOMAIN-CONTAINING PROTEIN"/>
    <property type="match status" value="1"/>
</dbReference>
<sequence length="1033" mass="114585">MQSTTQPEASGAYPSRAAVAAAIRDSLADEDDMSDFDDEVFIRDGKQGILKIGPSSAASSRARDYDDEDGVKRPLMAPRRKHNKTRFADPTGSSSQGSAGTCENGGTSCHSQPLPYRTLLVSYCYVIGGFLVLLCIIGLCALIVAKFPVPLLDIVRRWIAHEPKQQQQQTSTSGLTSSLSEKNHLPACTSLATSLVWTRSLPKLTAEAPLRNNDVNQDGVDDIILGFGTGLDNGKDEAARYACQLYFDQPGPCLGGVLAIDGKTGATIWQHWAEHAIFGLDCGLDLNYDRIKDCLAAGRGGLLRAINGHDGASIWELQESARDPGNNNVIRRSSSAYYDQYDARYVADLDDDGIGDVVAAHTWRELLPLADGAEQPAEEVARSSVVLVSGKTGLVINVLEVPGAEQLFVAPQTIVHPDGETYFVLAASGVDKSGGLYVIPHSKLLMGQFKLQDYELYHGPGRGVSLPPLLIDINSDQTEDIIVAVFNSTIVAIDGLTFKQLWNYTVPNSEVISLPVPGYYNDDEIPDFMVKHQIGPGFPVYYYTEAQVLDGRTGKPLLEAPIIDTMSAQMSGLTLSVEGTGNDWFLHWSADCRGREAAKEPWALPKTDASEPPWRLDGDLCGPRYNSSLVQSLLAFGQHVAPPGQTIYKSDDWTKLEYNNTVDPRKEAEDYIRAHGYLKTPRGGDPEEGTRDQNLPVEAVAASYYPNGNERSEDNVDDEREQQKFYEKALNGWSEYGWRNNRKQQQQQPSEDNYDDTSYDDEEEKLIASRQLNEIRLQRSEKSDRSGRYVNNDTNDVQNQLDPSMDYTNGQSKLNNYYSTLNFNRSSNADDSLDYMNLPDIDFVDNIKEAEALSARKKKRRRRNAAAMRKRRAAAAALYEGTTVYGVQRQPPTGIILPSLKPVAGRNPVDLVYSTYWLPSASSSPLFVLLRRDLDCIEKRRRESKLSEEEEQRIVAECLRSRGVEAPRREPSSTTTSKIPLGQMTLYRLQLRCVCPEDILPGQTCRDISTRQSWPQYLGQTGAGYFDSRKPNK</sequence>
<proteinExistence type="predicted"/>
<feature type="region of interest" description="Disordered" evidence="5">
    <location>
        <begin position="51"/>
        <end position="109"/>
    </location>
</feature>
<dbReference type="Pfam" id="PF23727">
    <property type="entry name" value="Beta-prop_FAM234A_B"/>
    <property type="match status" value="1"/>
</dbReference>
<dbReference type="OrthoDB" id="567787at2759"/>
<reference evidence="8 9" key="1">
    <citation type="submission" date="2020-02" db="EMBL/GenBank/DDBJ databases">
        <authorList>
            <person name="Ferguson B K."/>
        </authorList>
    </citation>
    <scope>NUCLEOTIDE SEQUENCE [LARGE SCALE GENOMIC DNA]</scope>
</reference>
<organism evidence="8 9">
    <name type="scientific">Trichogramma brassicae</name>
    <dbReference type="NCBI Taxonomy" id="86971"/>
    <lineage>
        <taxon>Eukaryota</taxon>
        <taxon>Metazoa</taxon>
        <taxon>Ecdysozoa</taxon>
        <taxon>Arthropoda</taxon>
        <taxon>Hexapoda</taxon>
        <taxon>Insecta</taxon>
        <taxon>Pterygota</taxon>
        <taxon>Neoptera</taxon>
        <taxon>Endopterygota</taxon>
        <taxon>Hymenoptera</taxon>
        <taxon>Apocrita</taxon>
        <taxon>Proctotrupomorpha</taxon>
        <taxon>Chalcidoidea</taxon>
        <taxon>Trichogrammatidae</taxon>
        <taxon>Trichogramma</taxon>
    </lineage>
</organism>
<evidence type="ECO:0000256" key="2">
    <source>
        <dbReference type="ARBA" id="ARBA00022692"/>
    </source>
</evidence>
<protein>
    <recommendedName>
        <fullName evidence="7">FAM234A/B beta-propeller domain-containing protein</fullName>
    </recommendedName>
</protein>
<dbReference type="InterPro" id="IPR045232">
    <property type="entry name" value="FAM234"/>
</dbReference>
<evidence type="ECO:0000256" key="1">
    <source>
        <dbReference type="ARBA" id="ARBA00004167"/>
    </source>
</evidence>
<evidence type="ECO:0000256" key="5">
    <source>
        <dbReference type="SAM" id="MobiDB-lite"/>
    </source>
</evidence>
<feature type="compositionally biased region" description="Polar residues" evidence="5">
    <location>
        <begin position="789"/>
        <end position="810"/>
    </location>
</feature>
<dbReference type="AlphaFoldDB" id="A0A6H5IAA1"/>
<name>A0A6H5IAA1_9HYME</name>
<dbReference type="EMBL" id="CADCXV010000708">
    <property type="protein sequence ID" value="CAB0033405.1"/>
    <property type="molecule type" value="Genomic_DNA"/>
</dbReference>
<feature type="region of interest" description="Disordered" evidence="5">
    <location>
        <begin position="703"/>
        <end position="722"/>
    </location>
</feature>
<keyword evidence="9" id="KW-1185">Reference proteome</keyword>
<dbReference type="GO" id="GO:0016020">
    <property type="term" value="C:membrane"/>
    <property type="evidence" value="ECO:0007669"/>
    <property type="project" value="UniProtKB-SubCell"/>
</dbReference>
<feature type="transmembrane region" description="Helical" evidence="6">
    <location>
        <begin position="120"/>
        <end position="145"/>
    </location>
</feature>
<keyword evidence="4 6" id="KW-0472">Membrane</keyword>
<accession>A0A6H5IAA1</accession>
<gene>
    <name evidence="8" type="ORF">TBRA_LOCUS5314</name>
</gene>
<feature type="compositionally biased region" description="Acidic residues" evidence="5">
    <location>
        <begin position="752"/>
        <end position="762"/>
    </location>
</feature>